<dbReference type="Pfam" id="PF03748">
    <property type="entry name" value="FliL"/>
    <property type="match status" value="1"/>
</dbReference>
<keyword evidence="12" id="KW-1185">Reference proteome</keyword>
<evidence type="ECO:0000256" key="8">
    <source>
        <dbReference type="ARBA" id="ARBA00022989"/>
    </source>
</evidence>
<evidence type="ECO:0000256" key="10">
    <source>
        <dbReference type="RuleBase" id="RU364125"/>
    </source>
</evidence>
<dbReference type="PANTHER" id="PTHR35091:SF2">
    <property type="entry name" value="FLAGELLAR PROTEIN FLIL"/>
    <property type="match status" value="1"/>
</dbReference>
<evidence type="ECO:0000256" key="2">
    <source>
        <dbReference type="ARBA" id="ARBA00004162"/>
    </source>
</evidence>
<evidence type="ECO:0000256" key="6">
    <source>
        <dbReference type="ARBA" id="ARBA00022692"/>
    </source>
</evidence>
<keyword evidence="5 10" id="KW-0145">Chemotaxis</keyword>
<feature type="transmembrane region" description="Helical" evidence="10">
    <location>
        <begin position="22"/>
        <end position="40"/>
    </location>
</feature>
<evidence type="ECO:0000256" key="3">
    <source>
        <dbReference type="ARBA" id="ARBA00008281"/>
    </source>
</evidence>
<comment type="caution">
    <text evidence="11">The sequence shown here is derived from an EMBL/GenBank/DDBJ whole genome shotgun (WGS) entry which is preliminary data.</text>
</comment>
<gene>
    <name evidence="11" type="ORF">K1X13_04230</name>
</gene>
<evidence type="ECO:0000256" key="7">
    <source>
        <dbReference type="ARBA" id="ARBA00022779"/>
    </source>
</evidence>
<dbReference type="RefSeq" id="WP_221023751.1">
    <property type="nucleotide sequence ID" value="NZ_JAIEZQ010000001.1"/>
</dbReference>
<sequence>MSVLDMAEVEPEEEQGGGRKKMLLVGVLVVALAAAAWWWFMMRPAAADQEPEPGEVLQLEPIQVNLEGGHYLRIGVALQAVEGAEEVEGSKALDATIELFTGESVESLANEKHRHRLKDELVEQLEESYEKEVIGVYFTDFVTQ</sequence>
<evidence type="ECO:0000313" key="12">
    <source>
        <dbReference type="Proteomes" id="UP000754710"/>
    </source>
</evidence>
<protein>
    <recommendedName>
        <fullName evidence="10">Flagellar protein FliL</fullName>
    </recommendedName>
</protein>
<keyword evidence="7 10" id="KW-0283">Flagellar rotation</keyword>
<dbReference type="InterPro" id="IPR005503">
    <property type="entry name" value="FliL"/>
</dbReference>
<comment type="similarity">
    <text evidence="3 10">Belongs to the FliL family.</text>
</comment>
<evidence type="ECO:0000256" key="4">
    <source>
        <dbReference type="ARBA" id="ARBA00022475"/>
    </source>
</evidence>
<name>A0ABS7RG64_9ACTN</name>
<keyword evidence="11" id="KW-0969">Cilium</keyword>
<reference evidence="11 12" key="1">
    <citation type="submission" date="2021-08" db="EMBL/GenBank/DDBJ databases">
        <title>Nocardioides bacterium WL0053 sp. nov., isolated from the sediment.</title>
        <authorList>
            <person name="Wang L."/>
            <person name="Zhang D."/>
            <person name="Zhang A."/>
        </authorList>
    </citation>
    <scope>NUCLEOTIDE SEQUENCE [LARGE SCALE GENOMIC DNA]</scope>
    <source>
        <strain evidence="11 12">WL0053</strain>
    </source>
</reference>
<accession>A0ABS7RG64</accession>
<comment type="function">
    <text evidence="1 10">Controls the rotational direction of flagella during chemotaxis.</text>
</comment>
<keyword evidence="11" id="KW-0282">Flagellum</keyword>
<evidence type="ECO:0000313" key="11">
    <source>
        <dbReference type="EMBL" id="MBY9074025.1"/>
    </source>
</evidence>
<evidence type="ECO:0000256" key="5">
    <source>
        <dbReference type="ARBA" id="ARBA00022500"/>
    </source>
</evidence>
<dbReference type="PANTHER" id="PTHR35091">
    <property type="entry name" value="FLAGELLAR PROTEIN FLIL"/>
    <property type="match status" value="1"/>
</dbReference>
<dbReference type="Proteomes" id="UP000754710">
    <property type="component" value="Unassembled WGS sequence"/>
</dbReference>
<keyword evidence="11" id="KW-0966">Cell projection</keyword>
<keyword evidence="9 10" id="KW-0472">Membrane</keyword>
<comment type="subcellular location">
    <subcellularLocation>
        <location evidence="2">Cell membrane</location>
        <topology evidence="2">Single-pass membrane protein</topology>
    </subcellularLocation>
</comment>
<keyword evidence="8 10" id="KW-1133">Transmembrane helix</keyword>
<proteinExistence type="inferred from homology"/>
<evidence type="ECO:0000256" key="9">
    <source>
        <dbReference type="ARBA" id="ARBA00023136"/>
    </source>
</evidence>
<organism evidence="11 12">
    <name type="scientific">Nocardioides jiangsuensis</name>
    <dbReference type="NCBI Taxonomy" id="2866161"/>
    <lineage>
        <taxon>Bacteria</taxon>
        <taxon>Bacillati</taxon>
        <taxon>Actinomycetota</taxon>
        <taxon>Actinomycetes</taxon>
        <taxon>Propionibacteriales</taxon>
        <taxon>Nocardioidaceae</taxon>
        <taxon>Nocardioides</taxon>
    </lineage>
</organism>
<keyword evidence="6 10" id="KW-0812">Transmembrane</keyword>
<keyword evidence="4 10" id="KW-1003">Cell membrane</keyword>
<dbReference type="EMBL" id="JAIEZQ010000001">
    <property type="protein sequence ID" value="MBY9074025.1"/>
    <property type="molecule type" value="Genomic_DNA"/>
</dbReference>
<evidence type="ECO:0000256" key="1">
    <source>
        <dbReference type="ARBA" id="ARBA00002254"/>
    </source>
</evidence>